<evidence type="ECO:0000313" key="2">
    <source>
        <dbReference type="EMBL" id="KAF0913945.1"/>
    </source>
</evidence>
<name>A0A6G1DM86_9ORYZ</name>
<feature type="chain" id="PRO_5026109180" description="DUF834 domain-containing protein" evidence="1">
    <location>
        <begin position="22"/>
        <end position="69"/>
    </location>
</feature>
<reference evidence="2 3" key="1">
    <citation type="submission" date="2019-11" db="EMBL/GenBank/DDBJ databases">
        <title>Whole genome sequence of Oryza granulata.</title>
        <authorList>
            <person name="Li W."/>
        </authorList>
    </citation>
    <scope>NUCLEOTIDE SEQUENCE [LARGE SCALE GENOMIC DNA]</scope>
    <source>
        <strain evidence="3">cv. Menghai</strain>
        <tissue evidence="2">Leaf</tissue>
    </source>
</reference>
<keyword evidence="3" id="KW-1185">Reference proteome</keyword>
<organism evidence="2 3">
    <name type="scientific">Oryza meyeriana var. granulata</name>
    <dbReference type="NCBI Taxonomy" id="110450"/>
    <lineage>
        <taxon>Eukaryota</taxon>
        <taxon>Viridiplantae</taxon>
        <taxon>Streptophyta</taxon>
        <taxon>Embryophyta</taxon>
        <taxon>Tracheophyta</taxon>
        <taxon>Spermatophyta</taxon>
        <taxon>Magnoliopsida</taxon>
        <taxon>Liliopsida</taxon>
        <taxon>Poales</taxon>
        <taxon>Poaceae</taxon>
        <taxon>BOP clade</taxon>
        <taxon>Oryzoideae</taxon>
        <taxon>Oryzeae</taxon>
        <taxon>Oryzinae</taxon>
        <taxon>Oryza</taxon>
        <taxon>Oryza meyeriana</taxon>
    </lineage>
</organism>
<dbReference type="EMBL" id="SPHZ02000006">
    <property type="protein sequence ID" value="KAF0913945.1"/>
    <property type="molecule type" value="Genomic_DNA"/>
</dbReference>
<dbReference type="AlphaFoldDB" id="A0A6G1DM86"/>
<dbReference type="Proteomes" id="UP000479710">
    <property type="component" value="Unassembled WGS sequence"/>
</dbReference>
<feature type="signal peptide" evidence="1">
    <location>
        <begin position="1"/>
        <end position="21"/>
    </location>
</feature>
<evidence type="ECO:0000256" key="1">
    <source>
        <dbReference type="SAM" id="SignalP"/>
    </source>
</evidence>
<evidence type="ECO:0000313" key="3">
    <source>
        <dbReference type="Proteomes" id="UP000479710"/>
    </source>
</evidence>
<gene>
    <name evidence="2" type="ORF">E2562_025360</name>
</gene>
<sequence>MGKRASTSLAWAWVLAGGELARWAIVRAGGEWQPGAWLGRQWPVGRDKGGKAGVGAARLVRRPAEQRSE</sequence>
<comment type="caution">
    <text evidence="2">The sequence shown here is derived from an EMBL/GenBank/DDBJ whole genome shotgun (WGS) entry which is preliminary data.</text>
</comment>
<evidence type="ECO:0008006" key="4">
    <source>
        <dbReference type="Google" id="ProtNLM"/>
    </source>
</evidence>
<keyword evidence="1" id="KW-0732">Signal</keyword>
<proteinExistence type="predicted"/>
<accession>A0A6G1DM86</accession>
<protein>
    <recommendedName>
        <fullName evidence="4">DUF834 domain-containing protein</fullName>
    </recommendedName>
</protein>